<sequence>MEAGNLLSFAVGLAAGYLGIQRFRADDLSGKTVLITGGSKGLGFVLARDFARMGCPVAICARDEEELDIARRRLEDEDAQVVTGVCDVADQAQVDRFVGEVAEAFGPVDILVNNAGIIQVGPVENLDVDDFEMAMDTMFWGVLHPTRAVLPQMLARGEGRIVNITSIGGKVSVPHLLPYCCAKFAAVGFSEGLRAEMAGRGVDIITIAPGLMRTGSHVNALFKGKRDEEFTWFSMGAGLPMISMNVERAARRIIAATKRGSAERVLSAPAKLLSWFHGLLPGTTTKMMGAINRLVLPSADGAHQRAEPGSEVYDTLDDDARSLLDTFAALGQKATEQFQNLSRRR</sequence>
<accession>A0A5B8Y6S7</accession>
<dbReference type="PROSITE" id="PS00061">
    <property type="entry name" value="ADH_SHORT"/>
    <property type="match status" value="1"/>
</dbReference>
<dbReference type="GO" id="GO:0016491">
    <property type="term" value="F:oxidoreductase activity"/>
    <property type="evidence" value="ECO:0007669"/>
    <property type="project" value="UniProtKB-KW"/>
</dbReference>
<dbReference type="SUPFAM" id="SSF51735">
    <property type="entry name" value="NAD(P)-binding Rossmann-fold domains"/>
    <property type="match status" value="1"/>
</dbReference>
<dbReference type="RefSeq" id="WP_141198895.1">
    <property type="nucleotide sequence ID" value="NZ_CP041186.1"/>
</dbReference>
<dbReference type="SMART" id="SM00822">
    <property type="entry name" value="PKS_KR"/>
    <property type="match status" value="1"/>
</dbReference>
<dbReference type="PANTHER" id="PTHR44196">
    <property type="entry name" value="DEHYDROGENASE/REDUCTASE SDR FAMILY MEMBER 7B"/>
    <property type="match status" value="1"/>
</dbReference>
<dbReference type="Gene3D" id="3.40.50.720">
    <property type="entry name" value="NAD(P)-binding Rossmann-like Domain"/>
    <property type="match status" value="1"/>
</dbReference>
<dbReference type="InterPro" id="IPR036291">
    <property type="entry name" value="NAD(P)-bd_dom_sf"/>
</dbReference>
<comment type="similarity">
    <text evidence="1 3">Belongs to the short-chain dehydrogenases/reductases (SDR) family.</text>
</comment>
<dbReference type="PANTHER" id="PTHR44196:SF1">
    <property type="entry name" value="DEHYDROGENASE_REDUCTASE SDR FAMILY MEMBER 7B"/>
    <property type="match status" value="1"/>
</dbReference>
<evidence type="ECO:0000313" key="5">
    <source>
        <dbReference type="EMBL" id="QDG52423.1"/>
    </source>
</evidence>
<feature type="domain" description="Ketoreductase" evidence="4">
    <location>
        <begin position="31"/>
        <end position="215"/>
    </location>
</feature>
<dbReference type="Proteomes" id="UP000315995">
    <property type="component" value="Chromosome"/>
</dbReference>
<organism evidence="5 6">
    <name type="scientific">Persicimonas caeni</name>
    <dbReference type="NCBI Taxonomy" id="2292766"/>
    <lineage>
        <taxon>Bacteria</taxon>
        <taxon>Deltaproteobacteria</taxon>
        <taxon>Bradymonadales</taxon>
        <taxon>Bradymonadaceae</taxon>
        <taxon>Persicimonas</taxon>
    </lineage>
</organism>
<keyword evidence="2" id="KW-0560">Oxidoreductase</keyword>
<dbReference type="AlphaFoldDB" id="A0A4Y6PW01"/>
<dbReference type="Pfam" id="PF00106">
    <property type="entry name" value="adh_short"/>
    <property type="match status" value="1"/>
</dbReference>
<gene>
    <name evidence="5" type="ORF">FIV42_17250</name>
</gene>
<evidence type="ECO:0000256" key="3">
    <source>
        <dbReference type="RuleBase" id="RU000363"/>
    </source>
</evidence>
<accession>A0A4Y6PW01</accession>
<dbReference type="InterPro" id="IPR020904">
    <property type="entry name" value="Sc_DH/Rdtase_CS"/>
</dbReference>
<evidence type="ECO:0000313" key="6">
    <source>
        <dbReference type="Proteomes" id="UP000315995"/>
    </source>
</evidence>
<proteinExistence type="inferred from homology"/>
<evidence type="ECO:0000259" key="4">
    <source>
        <dbReference type="SMART" id="SM00822"/>
    </source>
</evidence>
<dbReference type="EMBL" id="CP041186">
    <property type="protein sequence ID" value="QDG52423.1"/>
    <property type="molecule type" value="Genomic_DNA"/>
</dbReference>
<evidence type="ECO:0000256" key="1">
    <source>
        <dbReference type="ARBA" id="ARBA00006484"/>
    </source>
</evidence>
<dbReference type="PRINTS" id="PR00081">
    <property type="entry name" value="GDHRDH"/>
</dbReference>
<dbReference type="InterPro" id="IPR057326">
    <property type="entry name" value="KR_dom"/>
</dbReference>
<name>A0A4Y6PW01_PERCE</name>
<dbReference type="OrthoDB" id="151996at2"/>
<dbReference type="PRINTS" id="PR00080">
    <property type="entry name" value="SDRFAMILY"/>
</dbReference>
<keyword evidence="6" id="KW-1185">Reference proteome</keyword>
<reference evidence="5 6" key="1">
    <citation type="submission" date="2019-06" db="EMBL/GenBank/DDBJ databases">
        <title>Persicimonas caeni gen. nov., sp. nov., a predatory bacterium isolated from solar saltern.</title>
        <authorList>
            <person name="Wang S."/>
        </authorList>
    </citation>
    <scope>NUCLEOTIDE SEQUENCE [LARGE SCALE GENOMIC DNA]</scope>
    <source>
        <strain evidence="5 6">YN101</strain>
    </source>
</reference>
<dbReference type="GO" id="GO:0016020">
    <property type="term" value="C:membrane"/>
    <property type="evidence" value="ECO:0007669"/>
    <property type="project" value="TreeGrafter"/>
</dbReference>
<evidence type="ECO:0000256" key="2">
    <source>
        <dbReference type="ARBA" id="ARBA00023002"/>
    </source>
</evidence>
<protein>
    <submittedName>
        <fullName evidence="5">SDR family NAD(P)-dependent oxidoreductase</fullName>
    </submittedName>
</protein>
<dbReference type="InterPro" id="IPR002347">
    <property type="entry name" value="SDR_fam"/>
</dbReference>